<feature type="domain" description="RRM" evidence="4">
    <location>
        <begin position="147"/>
        <end position="230"/>
    </location>
</feature>
<feature type="region of interest" description="Disordered" evidence="3">
    <location>
        <begin position="354"/>
        <end position="666"/>
    </location>
</feature>
<dbReference type="EMBL" id="DS022309">
    <property type="protein sequence ID" value="OAJ43028.1"/>
    <property type="molecule type" value="Genomic_DNA"/>
</dbReference>
<dbReference type="GO" id="GO:0006397">
    <property type="term" value="P:mRNA processing"/>
    <property type="evidence" value="ECO:0007669"/>
    <property type="project" value="UniProtKB-KW"/>
</dbReference>
<dbReference type="SUPFAM" id="SSF54928">
    <property type="entry name" value="RNA-binding domain, RBD"/>
    <property type="match status" value="1"/>
</dbReference>
<feature type="compositionally biased region" description="Basic and acidic residues" evidence="3">
    <location>
        <begin position="587"/>
        <end position="612"/>
    </location>
</feature>
<reference evidence="5 6" key="1">
    <citation type="submission" date="2006-10" db="EMBL/GenBank/DDBJ databases">
        <title>The Genome Sequence of Batrachochytrium dendrobatidis JEL423.</title>
        <authorList>
            <consortium name="The Broad Institute Genome Sequencing Platform"/>
            <person name="Birren B."/>
            <person name="Lander E."/>
            <person name="Galagan J."/>
            <person name="Cuomo C."/>
            <person name="Devon K."/>
            <person name="Jaffe D."/>
            <person name="Butler J."/>
            <person name="Alvarez P."/>
            <person name="Gnerre S."/>
            <person name="Grabherr M."/>
            <person name="Kleber M."/>
            <person name="Mauceli E."/>
            <person name="Brockman W."/>
            <person name="Young S."/>
            <person name="LaButti K."/>
            <person name="Sykes S."/>
            <person name="DeCaprio D."/>
            <person name="Crawford M."/>
            <person name="Koehrsen M."/>
            <person name="Engels R."/>
            <person name="Montgomery P."/>
            <person name="Pearson M."/>
            <person name="Howarth C."/>
            <person name="Larson L."/>
            <person name="White J."/>
            <person name="O'Leary S."/>
            <person name="Kodira C."/>
            <person name="Zeng Q."/>
            <person name="Yandava C."/>
            <person name="Alvarado L."/>
            <person name="Longcore J."/>
            <person name="James T."/>
        </authorList>
    </citation>
    <scope>NUCLEOTIDE SEQUENCE [LARGE SCALE GENOMIC DNA]</scope>
    <source>
        <strain evidence="5 6">JEL423</strain>
    </source>
</reference>
<dbReference type="STRING" id="403673.A0A177WSB9"/>
<dbReference type="VEuPathDB" id="FungiDB:BDEG_26411"/>
<dbReference type="AlphaFoldDB" id="A0A177WSB9"/>
<organism evidence="5 6">
    <name type="scientific">Batrachochytrium dendrobatidis (strain JEL423)</name>
    <dbReference type="NCBI Taxonomy" id="403673"/>
    <lineage>
        <taxon>Eukaryota</taxon>
        <taxon>Fungi</taxon>
        <taxon>Fungi incertae sedis</taxon>
        <taxon>Chytridiomycota</taxon>
        <taxon>Chytridiomycota incertae sedis</taxon>
        <taxon>Chytridiomycetes</taxon>
        <taxon>Rhizophydiales</taxon>
        <taxon>Rhizophydiales incertae sedis</taxon>
        <taxon>Batrachochytrium</taxon>
    </lineage>
</organism>
<dbReference type="SMART" id="SM00360">
    <property type="entry name" value="RRM"/>
    <property type="match status" value="1"/>
</dbReference>
<dbReference type="PANTHER" id="PTHR23204">
    <property type="entry name" value="CLEAVAGE AND POLYADENYLATION SPECIFIC FACTOR"/>
    <property type="match status" value="1"/>
</dbReference>
<dbReference type="CDD" id="cd12372">
    <property type="entry name" value="RRM_CFIm68_CFIm59"/>
    <property type="match status" value="1"/>
</dbReference>
<evidence type="ECO:0000256" key="3">
    <source>
        <dbReference type="SAM" id="MobiDB-lite"/>
    </source>
</evidence>
<proteinExistence type="inferred from homology"/>
<dbReference type="Proteomes" id="UP000077115">
    <property type="component" value="Unassembled WGS sequence"/>
</dbReference>
<dbReference type="InterPro" id="IPR035979">
    <property type="entry name" value="RBD_domain_sf"/>
</dbReference>
<dbReference type="InterPro" id="IPR012677">
    <property type="entry name" value="Nucleotide-bd_a/b_plait_sf"/>
</dbReference>
<evidence type="ECO:0000259" key="4">
    <source>
        <dbReference type="PROSITE" id="PS50102"/>
    </source>
</evidence>
<keyword evidence="2" id="KW-0694">RNA-binding</keyword>
<evidence type="ECO:0000313" key="6">
    <source>
        <dbReference type="Proteomes" id="UP000077115"/>
    </source>
</evidence>
<dbReference type="eggNOG" id="KOG4849">
    <property type="taxonomic scope" value="Eukaryota"/>
</dbReference>
<feature type="compositionally biased region" description="Polar residues" evidence="3">
    <location>
        <begin position="231"/>
        <end position="267"/>
    </location>
</feature>
<dbReference type="Gene3D" id="3.30.70.330">
    <property type="match status" value="1"/>
</dbReference>
<evidence type="ECO:0000256" key="2">
    <source>
        <dbReference type="PROSITE-ProRule" id="PRU00176"/>
    </source>
</evidence>
<comment type="similarity">
    <text evidence="1">Belongs to the RRM CPSF6/7 family.</text>
</comment>
<dbReference type="InterPro" id="IPR034772">
    <property type="entry name" value="CPSF6/7"/>
</dbReference>
<evidence type="ECO:0000256" key="1">
    <source>
        <dbReference type="ARBA" id="ARBA00006265"/>
    </source>
</evidence>
<protein>
    <recommendedName>
        <fullName evidence="4">RRM domain-containing protein</fullName>
    </recommendedName>
</protein>
<name>A0A177WSB9_BATDL</name>
<sequence length="666" mass="74129">MDCNDDDLDLYGGMDPVPVCSFALDQTQSLKAPVSAVSDSTGDMHAYQGHVRQDTTESASMQDIDLYQTIDADYTLGQEDKSAVVDTDAVANEENDMDGNMITESNSDVWTMRVQHRPSIDSTADNGELVDKSNVAIPSTPNIHHSRSIVVQDLSWWTSDQNIFDILRAAGVYDQLVVREFGFSEIKANGKSKGICYIQFDTSTAATKAKEFFERIDIHGKPPSVKYAPVSFTSNPYRGQAKQQSDSGNQNGRSSSGADVGLNSGNNGRLDPRMAGFVGGGQAPIWSGQGFPQPRFDGMRGAPMPPFRVQGPPGTAAFFNPAMMQGLMGFPGGMPGLPGHPMLHNGLSKDAFMYGPQGIPMPIRQAQPRGRSGQVSQTSPPLPQRNYNRDDKGVEGGKTSRGRSPLPDQVRSNTAVKEKEEDRSQPVTKGPETKQPRETDRLEQREGKRSRTHSEDNDRLSRKRSPDGRKKEDRGSGRESRREGASKDVESQKDSKEEQRSDRGRDYSRISGSDRDREREKDRDRERDKDRERDRDRERERNREREKGKGRDRDRNKGNERNQDIGKTRDQTVDKPAERSIISRLGKGPESRSRSTLSSDDRSKGRSGDSSRRGSGNVTAATDNKQDKKPSHIQTQVKRSSLDFETFPSPEERQPLSVYSPVGDRW</sequence>
<evidence type="ECO:0000313" key="5">
    <source>
        <dbReference type="EMBL" id="OAJ43028.1"/>
    </source>
</evidence>
<dbReference type="InterPro" id="IPR000504">
    <property type="entry name" value="RRM_dom"/>
</dbReference>
<accession>A0A177WSB9</accession>
<dbReference type="PROSITE" id="PS50102">
    <property type="entry name" value="RRM"/>
    <property type="match status" value="1"/>
</dbReference>
<feature type="compositionally biased region" description="Basic and acidic residues" evidence="3">
    <location>
        <begin position="431"/>
        <end position="578"/>
    </location>
</feature>
<dbReference type="GO" id="GO:0005634">
    <property type="term" value="C:nucleus"/>
    <property type="evidence" value="ECO:0007669"/>
    <property type="project" value="UniProtKB-SubCell"/>
</dbReference>
<gene>
    <name evidence="5" type="ORF">BDEG_26411</name>
</gene>
<feature type="region of interest" description="Disordered" evidence="3">
    <location>
        <begin position="227"/>
        <end position="272"/>
    </location>
</feature>
<dbReference type="GO" id="GO:0003723">
    <property type="term" value="F:RNA binding"/>
    <property type="evidence" value="ECO:0007669"/>
    <property type="project" value="UniProtKB-UniRule"/>
</dbReference>
<reference evidence="5 6" key="2">
    <citation type="submission" date="2016-05" db="EMBL/GenBank/DDBJ databases">
        <title>Lineage-specific infection strategies underlie the spectrum of fungal disease in amphibians.</title>
        <authorList>
            <person name="Cuomo C.A."/>
            <person name="Farrer R.A."/>
            <person name="James T."/>
            <person name="Longcore J."/>
            <person name="Birren B."/>
        </authorList>
    </citation>
    <scope>NUCLEOTIDE SEQUENCE [LARGE SCALE GENOMIC DNA]</scope>
    <source>
        <strain evidence="5 6">JEL423</strain>
    </source>
</reference>
<dbReference type="OrthoDB" id="10065185at2759"/>